<dbReference type="Pfam" id="PF01753">
    <property type="entry name" value="zf-MYND"/>
    <property type="match status" value="1"/>
</dbReference>
<dbReference type="PROSITE" id="PS01360">
    <property type="entry name" value="ZF_MYND_1"/>
    <property type="match status" value="1"/>
</dbReference>
<evidence type="ECO:0000256" key="3">
    <source>
        <dbReference type="ARBA" id="ARBA00022833"/>
    </source>
</evidence>
<dbReference type="GO" id="GO:0005634">
    <property type="term" value="C:nucleus"/>
    <property type="evidence" value="ECO:0007669"/>
    <property type="project" value="TreeGrafter"/>
</dbReference>
<dbReference type="EMBL" id="MU004231">
    <property type="protein sequence ID" value="KAF2672771.1"/>
    <property type="molecule type" value="Genomic_DNA"/>
</dbReference>
<keyword evidence="1" id="KW-0479">Metal-binding</keyword>
<evidence type="ECO:0000313" key="7">
    <source>
        <dbReference type="Proteomes" id="UP000799302"/>
    </source>
</evidence>
<dbReference type="PROSITE" id="PS50865">
    <property type="entry name" value="ZF_MYND_2"/>
    <property type="match status" value="1"/>
</dbReference>
<dbReference type="PANTHER" id="PTHR10237:SF14">
    <property type="entry name" value="MYND-TYPE DOMAIN-CONTAINING PROTEIN"/>
    <property type="match status" value="1"/>
</dbReference>
<reference evidence="6" key="1">
    <citation type="journal article" date="2020" name="Stud. Mycol.">
        <title>101 Dothideomycetes genomes: a test case for predicting lifestyles and emergence of pathogens.</title>
        <authorList>
            <person name="Haridas S."/>
            <person name="Albert R."/>
            <person name="Binder M."/>
            <person name="Bloem J."/>
            <person name="Labutti K."/>
            <person name="Salamov A."/>
            <person name="Andreopoulos B."/>
            <person name="Baker S."/>
            <person name="Barry K."/>
            <person name="Bills G."/>
            <person name="Bluhm B."/>
            <person name="Cannon C."/>
            <person name="Castanera R."/>
            <person name="Culley D."/>
            <person name="Daum C."/>
            <person name="Ezra D."/>
            <person name="Gonzalez J."/>
            <person name="Henrissat B."/>
            <person name="Kuo A."/>
            <person name="Liang C."/>
            <person name="Lipzen A."/>
            <person name="Lutzoni F."/>
            <person name="Magnuson J."/>
            <person name="Mondo S."/>
            <person name="Nolan M."/>
            <person name="Ohm R."/>
            <person name="Pangilinan J."/>
            <person name="Park H.-J."/>
            <person name="Ramirez L."/>
            <person name="Alfaro M."/>
            <person name="Sun H."/>
            <person name="Tritt A."/>
            <person name="Yoshinaga Y."/>
            <person name="Zwiers L.-H."/>
            <person name="Turgeon B."/>
            <person name="Goodwin S."/>
            <person name="Spatafora J."/>
            <person name="Crous P."/>
            <person name="Grigoriev I."/>
        </authorList>
    </citation>
    <scope>NUCLEOTIDE SEQUENCE</scope>
    <source>
        <strain evidence="6">CBS 115976</strain>
    </source>
</reference>
<dbReference type="InterPro" id="IPR024119">
    <property type="entry name" value="TF_DEAF-1"/>
</dbReference>
<dbReference type="OrthoDB" id="341421at2759"/>
<dbReference type="InterPro" id="IPR002893">
    <property type="entry name" value="Znf_MYND"/>
</dbReference>
<dbReference type="Proteomes" id="UP000799302">
    <property type="component" value="Unassembled WGS sequence"/>
</dbReference>
<keyword evidence="7" id="KW-1185">Reference proteome</keyword>
<dbReference type="AlphaFoldDB" id="A0A6A6UMP4"/>
<evidence type="ECO:0000256" key="1">
    <source>
        <dbReference type="ARBA" id="ARBA00022723"/>
    </source>
</evidence>
<dbReference type="GO" id="GO:0008270">
    <property type="term" value="F:zinc ion binding"/>
    <property type="evidence" value="ECO:0007669"/>
    <property type="project" value="UniProtKB-KW"/>
</dbReference>
<dbReference type="GO" id="GO:0000981">
    <property type="term" value="F:DNA-binding transcription factor activity, RNA polymerase II-specific"/>
    <property type="evidence" value="ECO:0007669"/>
    <property type="project" value="TreeGrafter"/>
</dbReference>
<evidence type="ECO:0000313" key="6">
    <source>
        <dbReference type="EMBL" id="KAF2672771.1"/>
    </source>
</evidence>
<organism evidence="6 7">
    <name type="scientific">Microthyrium microscopicum</name>
    <dbReference type="NCBI Taxonomy" id="703497"/>
    <lineage>
        <taxon>Eukaryota</taxon>
        <taxon>Fungi</taxon>
        <taxon>Dikarya</taxon>
        <taxon>Ascomycota</taxon>
        <taxon>Pezizomycotina</taxon>
        <taxon>Dothideomycetes</taxon>
        <taxon>Dothideomycetes incertae sedis</taxon>
        <taxon>Microthyriales</taxon>
        <taxon>Microthyriaceae</taxon>
        <taxon>Microthyrium</taxon>
    </lineage>
</organism>
<name>A0A6A6UMP4_9PEZI</name>
<proteinExistence type="predicted"/>
<sequence length="224" mass="25147">MGRWGHRLFEGDADLDVAGEIDCDFESDEKDLRLSDLANMITPNEAKSDKDKQSLEEHFLNVRTRLNSGIGDELMAKYRAVEKKNPDYFGSPRDDGRYRVILLGAMMMAAGATFKQDDFDHLRELTSKIDAIDGFALPICDTPFRAPGKAQFLAALDQYIPGTPRSFGSPSCFHCGKIAADGVGQPLRKCSGCMRVWYCDKSCQKKHWKAHKTYCEPMGMMMNV</sequence>
<dbReference type="SUPFAM" id="SSF144232">
    <property type="entry name" value="HIT/MYND zinc finger-like"/>
    <property type="match status" value="1"/>
</dbReference>
<accession>A0A6A6UMP4</accession>
<keyword evidence="2 4" id="KW-0863">Zinc-finger</keyword>
<evidence type="ECO:0000256" key="2">
    <source>
        <dbReference type="ARBA" id="ARBA00022771"/>
    </source>
</evidence>
<keyword evidence="3" id="KW-0862">Zinc</keyword>
<feature type="domain" description="MYND-type" evidence="5">
    <location>
        <begin position="172"/>
        <end position="215"/>
    </location>
</feature>
<evidence type="ECO:0000259" key="5">
    <source>
        <dbReference type="PROSITE" id="PS50865"/>
    </source>
</evidence>
<dbReference type="Gene3D" id="6.10.140.2220">
    <property type="match status" value="1"/>
</dbReference>
<gene>
    <name evidence="6" type="ORF">BT63DRAFT_136176</name>
</gene>
<evidence type="ECO:0000256" key="4">
    <source>
        <dbReference type="PROSITE-ProRule" id="PRU00134"/>
    </source>
</evidence>
<dbReference type="PANTHER" id="PTHR10237">
    <property type="entry name" value="DEFORMED EPIDERMAL AUTOREGULATORY FACTOR 1 HOMOLOG SUPPRESSIN"/>
    <property type="match status" value="1"/>
</dbReference>
<protein>
    <recommendedName>
        <fullName evidence="5">MYND-type domain-containing protein</fullName>
    </recommendedName>
</protein>